<dbReference type="GO" id="GO:1990961">
    <property type="term" value="P:xenobiotic detoxification by transmembrane export across the plasma membrane"/>
    <property type="evidence" value="ECO:0007669"/>
    <property type="project" value="InterPro"/>
</dbReference>
<dbReference type="AlphaFoldDB" id="A0AA41W978"/>
<keyword evidence="4" id="KW-1003">Cell membrane</keyword>
<dbReference type="InterPro" id="IPR020846">
    <property type="entry name" value="MFS_dom"/>
</dbReference>
<name>A0AA41W978_9GAMM</name>
<sequence>MTPLAIDMYLPAMPAIAGDLSVPLATIQRSLSTFLLGFAIGQLIHGPLSDGLGRRPVMLTGLILFSISSFGAALANDAEHFLGWRIVQAFGGAAGSVVINAIITDKFQGAKAIKIRSTILTVMLIAPLIAPTLGGFLLMHGGWRSIYHALGVYAVITLVWIWYSLDVVEQPKSSVRVGAILKRYRAVLGDSKGWAWIVGLSFNSATMFAFLGGSPYLYIEHFQVTPQVYGFLFAANVVVMATGAMLNGRLAGKIPPLVLLRRAQWAQLTCLMSMVGALLTGMATLPVLVVLIAGAIGLNSFVFPNATQSVMELFRTNAGTASAVLGASQFGMGAIASSIVAMGNGHGAAALVVVMATTGSIAFILVGIACRHYVPVKR</sequence>
<feature type="transmembrane region" description="Helical" evidence="8">
    <location>
        <begin position="348"/>
        <end position="374"/>
    </location>
</feature>
<evidence type="ECO:0000313" key="10">
    <source>
        <dbReference type="EMBL" id="MCM2681061.1"/>
    </source>
</evidence>
<dbReference type="PROSITE" id="PS50850">
    <property type="entry name" value="MFS"/>
    <property type="match status" value="1"/>
</dbReference>
<evidence type="ECO:0000256" key="2">
    <source>
        <dbReference type="ARBA" id="ARBA00006236"/>
    </source>
</evidence>
<keyword evidence="7 8" id="KW-0472">Membrane</keyword>
<comment type="caution">
    <text evidence="8">Lacks conserved residue(s) required for the propagation of feature annotation.</text>
</comment>
<feature type="transmembrane region" description="Helical" evidence="8">
    <location>
        <begin position="268"/>
        <end position="298"/>
    </location>
</feature>
<feature type="transmembrane region" description="Helical" evidence="8">
    <location>
        <begin position="193"/>
        <end position="216"/>
    </location>
</feature>
<feature type="transmembrane region" description="Helical" evidence="8">
    <location>
        <begin position="228"/>
        <end position="247"/>
    </location>
</feature>
<feature type="transmembrane region" description="Helical" evidence="8">
    <location>
        <begin position="145"/>
        <end position="163"/>
    </location>
</feature>
<keyword evidence="3 8" id="KW-0813">Transport</keyword>
<evidence type="ECO:0000256" key="3">
    <source>
        <dbReference type="ARBA" id="ARBA00022448"/>
    </source>
</evidence>
<evidence type="ECO:0000259" key="9">
    <source>
        <dbReference type="PROSITE" id="PS50850"/>
    </source>
</evidence>
<keyword evidence="5 8" id="KW-0812">Transmembrane</keyword>
<comment type="caution">
    <text evidence="10">The sequence shown here is derived from an EMBL/GenBank/DDBJ whole genome shotgun (WGS) entry which is preliminary data.</text>
</comment>
<evidence type="ECO:0000256" key="1">
    <source>
        <dbReference type="ARBA" id="ARBA00004651"/>
    </source>
</evidence>
<dbReference type="InterPro" id="IPR036259">
    <property type="entry name" value="MFS_trans_sf"/>
</dbReference>
<feature type="transmembrane region" description="Helical" evidence="8">
    <location>
        <begin position="56"/>
        <end position="75"/>
    </location>
</feature>
<evidence type="ECO:0000313" key="11">
    <source>
        <dbReference type="Proteomes" id="UP001165393"/>
    </source>
</evidence>
<feature type="transmembrane region" description="Helical" evidence="8">
    <location>
        <begin position="115"/>
        <end position="139"/>
    </location>
</feature>
<dbReference type="InterPro" id="IPR011701">
    <property type="entry name" value="MFS"/>
</dbReference>
<dbReference type="EMBL" id="JAMQGP010000008">
    <property type="protein sequence ID" value="MCM2681061.1"/>
    <property type="molecule type" value="Genomic_DNA"/>
</dbReference>
<dbReference type="PANTHER" id="PTHR23502">
    <property type="entry name" value="MAJOR FACILITATOR SUPERFAMILY"/>
    <property type="match status" value="1"/>
</dbReference>
<comment type="subcellular location">
    <subcellularLocation>
        <location evidence="8">Cell inner membrane</location>
        <topology evidence="8">Multi-pass membrane protein</topology>
    </subcellularLocation>
    <subcellularLocation>
        <location evidence="1">Cell membrane</location>
        <topology evidence="1">Multi-pass membrane protein</topology>
    </subcellularLocation>
</comment>
<protein>
    <recommendedName>
        <fullName evidence="8">Bcr/CflA family efflux transporter</fullName>
    </recommendedName>
</protein>
<dbReference type="CDD" id="cd17320">
    <property type="entry name" value="MFS_MdfA_MDR_like"/>
    <property type="match status" value="1"/>
</dbReference>
<keyword evidence="6 8" id="KW-1133">Transmembrane helix</keyword>
<evidence type="ECO:0000256" key="5">
    <source>
        <dbReference type="ARBA" id="ARBA00022692"/>
    </source>
</evidence>
<keyword evidence="8" id="KW-0997">Cell inner membrane</keyword>
<evidence type="ECO:0000256" key="4">
    <source>
        <dbReference type="ARBA" id="ARBA00022475"/>
    </source>
</evidence>
<dbReference type="Pfam" id="PF07690">
    <property type="entry name" value="MFS_1"/>
    <property type="match status" value="1"/>
</dbReference>
<dbReference type="PANTHER" id="PTHR23502:SF132">
    <property type="entry name" value="POLYAMINE TRANSPORTER 2-RELATED"/>
    <property type="match status" value="1"/>
</dbReference>
<comment type="similarity">
    <text evidence="2 8">Belongs to the major facilitator superfamily. Bcr/CmlA family.</text>
</comment>
<dbReference type="NCBIfam" id="TIGR00710">
    <property type="entry name" value="efflux_Bcr_CflA"/>
    <property type="match status" value="1"/>
</dbReference>
<evidence type="ECO:0000256" key="8">
    <source>
        <dbReference type="RuleBase" id="RU365088"/>
    </source>
</evidence>
<reference evidence="10 11" key="1">
    <citation type="journal article" date="2013" name="Antonie Van Leeuwenhoek">
        <title>Echinimonas agarilytica gen. nov., sp. nov., a new gammaproteobacterium isolated from the sea urchin Strongylocentrotus intermedius.</title>
        <authorList>
            <person name="Nedashkovskaya O.I."/>
            <person name="Stenkova A.M."/>
            <person name="Zhukova N.V."/>
            <person name="Van Trappen S."/>
            <person name="Lee J.S."/>
            <person name="Kim S.B."/>
        </authorList>
    </citation>
    <scope>NUCLEOTIDE SEQUENCE [LARGE SCALE GENOMIC DNA]</scope>
    <source>
        <strain evidence="10 11">KMM 6351</strain>
    </source>
</reference>
<dbReference type="Gene3D" id="1.20.1720.10">
    <property type="entry name" value="Multidrug resistance protein D"/>
    <property type="match status" value="1"/>
</dbReference>
<dbReference type="GO" id="GO:0005886">
    <property type="term" value="C:plasma membrane"/>
    <property type="evidence" value="ECO:0007669"/>
    <property type="project" value="UniProtKB-SubCell"/>
</dbReference>
<proteinExistence type="inferred from homology"/>
<gene>
    <name evidence="10" type="ORF">NAF29_15505</name>
</gene>
<evidence type="ECO:0000256" key="6">
    <source>
        <dbReference type="ARBA" id="ARBA00022989"/>
    </source>
</evidence>
<feature type="transmembrane region" description="Helical" evidence="8">
    <location>
        <begin position="81"/>
        <end position="103"/>
    </location>
</feature>
<dbReference type="GO" id="GO:0042910">
    <property type="term" value="F:xenobiotic transmembrane transporter activity"/>
    <property type="evidence" value="ECO:0007669"/>
    <property type="project" value="InterPro"/>
</dbReference>
<dbReference type="InterPro" id="IPR004812">
    <property type="entry name" value="Efflux_drug-R_Bcr/CmlA"/>
</dbReference>
<organism evidence="10 11">
    <name type="scientific">Echinimonas agarilytica</name>
    <dbReference type="NCBI Taxonomy" id="1215918"/>
    <lineage>
        <taxon>Bacteria</taxon>
        <taxon>Pseudomonadati</taxon>
        <taxon>Pseudomonadota</taxon>
        <taxon>Gammaproteobacteria</taxon>
        <taxon>Alteromonadales</taxon>
        <taxon>Echinimonadaceae</taxon>
        <taxon>Echinimonas</taxon>
    </lineage>
</organism>
<feature type="transmembrane region" description="Helical" evidence="8">
    <location>
        <begin position="318"/>
        <end position="341"/>
    </location>
</feature>
<feature type="domain" description="Major facilitator superfamily (MFS) profile" evidence="9">
    <location>
        <begin position="1"/>
        <end position="378"/>
    </location>
</feature>
<dbReference type="Proteomes" id="UP001165393">
    <property type="component" value="Unassembled WGS sequence"/>
</dbReference>
<accession>A0AA41W978</accession>
<keyword evidence="11" id="KW-1185">Reference proteome</keyword>
<evidence type="ECO:0000256" key="7">
    <source>
        <dbReference type="ARBA" id="ARBA00023136"/>
    </source>
</evidence>
<dbReference type="SUPFAM" id="SSF103473">
    <property type="entry name" value="MFS general substrate transporter"/>
    <property type="match status" value="1"/>
</dbReference>